<dbReference type="HOGENOM" id="CLU_2778475_0_0_1"/>
<evidence type="ECO:0000313" key="2">
    <source>
        <dbReference type="EMBL" id="EDV31954.2"/>
    </source>
</evidence>
<dbReference type="Proteomes" id="UP000007801">
    <property type="component" value="Unassembled WGS sequence"/>
</dbReference>
<evidence type="ECO:0000256" key="1">
    <source>
        <dbReference type="SAM" id="Phobius"/>
    </source>
</evidence>
<dbReference type="InParanoid" id="B3MMR3"/>
<reference evidence="2 3" key="1">
    <citation type="journal article" date="2007" name="Nature">
        <title>Evolution of genes and genomes on the Drosophila phylogeny.</title>
        <authorList>
            <consortium name="Drosophila 12 Genomes Consortium"/>
            <person name="Clark A.G."/>
            <person name="Eisen M.B."/>
            <person name="Smith D.R."/>
            <person name="Bergman C.M."/>
            <person name="Oliver B."/>
            <person name="Markow T.A."/>
            <person name="Kaufman T.C."/>
            <person name="Kellis M."/>
            <person name="Gelbart W."/>
            <person name="Iyer V.N."/>
            <person name="Pollard D.A."/>
            <person name="Sackton T.B."/>
            <person name="Larracuente A.M."/>
            <person name="Singh N.D."/>
            <person name="Abad J.P."/>
            <person name="Abt D.N."/>
            <person name="Adryan B."/>
            <person name="Aguade M."/>
            <person name="Akashi H."/>
            <person name="Anderson W.W."/>
            <person name="Aquadro C.F."/>
            <person name="Ardell D.H."/>
            <person name="Arguello R."/>
            <person name="Artieri C.G."/>
            <person name="Barbash D.A."/>
            <person name="Barker D."/>
            <person name="Barsanti P."/>
            <person name="Batterham P."/>
            <person name="Batzoglou S."/>
            <person name="Begun D."/>
            <person name="Bhutkar A."/>
            <person name="Blanco E."/>
            <person name="Bosak S.A."/>
            <person name="Bradley R.K."/>
            <person name="Brand A.D."/>
            <person name="Brent M.R."/>
            <person name="Brooks A.N."/>
            <person name="Brown R.H."/>
            <person name="Butlin R.K."/>
            <person name="Caggese C."/>
            <person name="Calvi B.R."/>
            <person name="Bernardo de Carvalho A."/>
            <person name="Caspi A."/>
            <person name="Castrezana S."/>
            <person name="Celniker S.E."/>
            <person name="Chang J.L."/>
            <person name="Chapple C."/>
            <person name="Chatterji S."/>
            <person name="Chinwalla A."/>
            <person name="Civetta A."/>
            <person name="Clifton S.W."/>
            <person name="Comeron J.M."/>
            <person name="Costello J.C."/>
            <person name="Coyne J.A."/>
            <person name="Daub J."/>
            <person name="David R.G."/>
            <person name="Delcher A.L."/>
            <person name="Delehaunty K."/>
            <person name="Do C.B."/>
            <person name="Ebling H."/>
            <person name="Edwards K."/>
            <person name="Eickbush T."/>
            <person name="Evans J.D."/>
            <person name="Filipski A."/>
            <person name="Findeiss S."/>
            <person name="Freyhult E."/>
            <person name="Fulton L."/>
            <person name="Fulton R."/>
            <person name="Garcia A.C."/>
            <person name="Gardiner A."/>
            <person name="Garfield D.A."/>
            <person name="Garvin B.E."/>
            <person name="Gibson G."/>
            <person name="Gilbert D."/>
            <person name="Gnerre S."/>
            <person name="Godfrey J."/>
            <person name="Good R."/>
            <person name="Gotea V."/>
            <person name="Gravely B."/>
            <person name="Greenberg A.J."/>
            <person name="Griffiths-Jones S."/>
            <person name="Gross S."/>
            <person name="Guigo R."/>
            <person name="Gustafson E.A."/>
            <person name="Haerty W."/>
            <person name="Hahn M.W."/>
            <person name="Halligan D.L."/>
            <person name="Halpern A.L."/>
            <person name="Halter G.M."/>
            <person name="Han M.V."/>
            <person name="Heger A."/>
            <person name="Hillier L."/>
            <person name="Hinrichs A.S."/>
            <person name="Holmes I."/>
            <person name="Hoskins R.A."/>
            <person name="Hubisz M.J."/>
            <person name="Hultmark D."/>
            <person name="Huntley M.A."/>
            <person name="Jaffe D.B."/>
            <person name="Jagadeeshan S."/>
            <person name="Jeck W.R."/>
            <person name="Johnson J."/>
            <person name="Jones C.D."/>
            <person name="Jordan W.C."/>
            <person name="Karpen G.H."/>
            <person name="Kataoka E."/>
            <person name="Keightley P.D."/>
            <person name="Kheradpour P."/>
            <person name="Kirkness E.F."/>
            <person name="Koerich L.B."/>
            <person name="Kristiansen K."/>
            <person name="Kudrna D."/>
            <person name="Kulathinal R.J."/>
            <person name="Kumar S."/>
            <person name="Kwok R."/>
            <person name="Lander E."/>
            <person name="Langley C.H."/>
            <person name="Lapoint R."/>
            <person name="Lazzaro B.P."/>
            <person name="Lee S.J."/>
            <person name="Levesque L."/>
            <person name="Li R."/>
            <person name="Lin C.F."/>
            <person name="Lin M.F."/>
            <person name="Lindblad-Toh K."/>
            <person name="Llopart A."/>
            <person name="Long M."/>
            <person name="Low L."/>
            <person name="Lozovsky E."/>
            <person name="Lu J."/>
            <person name="Luo M."/>
            <person name="Machado C.A."/>
            <person name="Makalowski W."/>
            <person name="Marzo M."/>
            <person name="Matsuda M."/>
            <person name="Matzkin L."/>
            <person name="McAllister B."/>
            <person name="McBride C.S."/>
            <person name="McKernan B."/>
            <person name="McKernan K."/>
            <person name="Mendez-Lago M."/>
            <person name="Minx P."/>
            <person name="Mollenhauer M.U."/>
            <person name="Montooth K."/>
            <person name="Mount S.M."/>
            <person name="Mu X."/>
            <person name="Myers E."/>
            <person name="Negre B."/>
            <person name="Newfeld S."/>
            <person name="Nielsen R."/>
            <person name="Noor M.A."/>
            <person name="O'Grady P."/>
            <person name="Pachter L."/>
            <person name="Papaceit M."/>
            <person name="Parisi M.J."/>
            <person name="Parisi M."/>
            <person name="Parts L."/>
            <person name="Pedersen J.S."/>
            <person name="Pesole G."/>
            <person name="Phillippy A.M."/>
            <person name="Ponting C.P."/>
            <person name="Pop M."/>
            <person name="Porcelli D."/>
            <person name="Powell J.R."/>
            <person name="Prohaska S."/>
            <person name="Pruitt K."/>
            <person name="Puig M."/>
            <person name="Quesneville H."/>
            <person name="Ram K.R."/>
            <person name="Rand D."/>
            <person name="Rasmussen M.D."/>
            <person name="Reed L.K."/>
            <person name="Reenan R."/>
            <person name="Reily A."/>
            <person name="Remington K.A."/>
            <person name="Rieger T.T."/>
            <person name="Ritchie M.G."/>
            <person name="Robin C."/>
            <person name="Rogers Y.H."/>
            <person name="Rohde C."/>
            <person name="Rozas J."/>
            <person name="Rubenfield M.J."/>
            <person name="Ruiz A."/>
            <person name="Russo S."/>
            <person name="Salzberg S.L."/>
            <person name="Sanchez-Gracia A."/>
            <person name="Saranga D.J."/>
            <person name="Sato H."/>
            <person name="Schaeffer S.W."/>
            <person name="Schatz M.C."/>
            <person name="Schlenke T."/>
            <person name="Schwartz R."/>
            <person name="Segarra C."/>
            <person name="Singh R.S."/>
            <person name="Sirot L."/>
            <person name="Sirota M."/>
            <person name="Sisneros N.B."/>
            <person name="Smith C.D."/>
            <person name="Smith T.F."/>
            <person name="Spieth J."/>
            <person name="Stage D.E."/>
            <person name="Stark A."/>
            <person name="Stephan W."/>
            <person name="Strausberg R.L."/>
            <person name="Strempel S."/>
            <person name="Sturgill D."/>
            <person name="Sutton G."/>
            <person name="Sutton G.G."/>
            <person name="Tao W."/>
            <person name="Teichmann S."/>
            <person name="Tobari Y.N."/>
            <person name="Tomimura Y."/>
            <person name="Tsolas J.M."/>
            <person name="Valente V.L."/>
            <person name="Venter E."/>
            <person name="Venter J.C."/>
            <person name="Vicario S."/>
            <person name="Vieira F.G."/>
            <person name="Vilella A.J."/>
            <person name="Villasante A."/>
            <person name="Walenz B."/>
            <person name="Wang J."/>
            <person name="Wasserman M."/>
            <person name="Watts T."/>
            <person name="Wilson D."/>
            <person name="Wilson R.K."/>
            <person name="Wing R.A."/>
            <person name="Wolfner M.F."/>
            <person name="Wong A."/>
            <person name="Wong G.K."/>
            <person name="Wu C.I."/>
            <person name="Wu G."/>
            <person name="Yamamoto D."/>
            <person name="Yang H.P."/>
            <person name="Yang S.P."/>
            <person name="Yorke J.A."/>
            <person name="Yoshida K."/>
            <person name="Zdobnov E."/>
            <person name="Zhang P."/>
            <person name="Zhang Y."/>
            <person name="Zimin A.V."/>
            <person name="Baldwin J."/>
            <person name="Abdouelleil A."/>
            <person name="Abdulkadir J."/>
            <person name="Abebe A."/>
            <person name="Abera B."/>
            <person name="Abreu J."/>
            <person name="Acer S.C."/>
            <person name="Aftuck L."/>
            <person name="Alexander A."/>
            <person name="An P."/>
            <person name="Anderson E."/>
            <person name="Anderson S."/>
            <person name="Arachi H."/>
            <person name="Azer M."/>
            <person name="Bachantsang P."/>
            <person name="Barry A."/>
            <person name="Bayul T."/>
            <person name="Berlin A."/>
            <person name="Bessette D."/>
            <person name="Bloom T."/>
            <person name="Blye J."/>
            <person name="Boguslavskiy L."/>
            <person name="Bonnet C."/>
            <person name="Boukhgalter B."/>
            <person name="Bourzgui I."/>
            <person name="Brown A."/>
            <person name="Cahill P."/>
            <person name="Channer S."/>
            <person name="Cheshatsang Y."/>
            <person name="Chuda L."/>
            <person name="Citroen M."/>
            <person name="Collymore A."/>
            <person name="Cooke P."/>
            <person name="Costello M."/>
            <person name="D'Aco K."/>
            <person name="Daza R."/>
            <person name="De Haan G."/>
            <person name="DeGray S."/>
            <person name="DeMaso C."/>
            <person name="Dhargay N."/>
            <person name="Dooley K."/>
            <person name="Dooley E."/>
            <person name="Doricent M."/>
            <person name="Dorje P."/>
            <person name="Dorjee K."/>
            <person name="Dupes A."/>
            <person name="Elong R."/>
            <person name="Falk J."/>
            <person name="Farina A."/>
            <person name="Faro S."/>
            <person name="Ferguson D."/>
            <person name="Fisher S."/>
            <person name="Foley C.D."/>
            <person name="Franke A."/>
            <person name="Friedrich D."/>
            <person name="Gadbois L."/>
            <person name="Gearin G."/>
            <person name="Gearin C.R."/>
            <person name="Giannoukos G."/>
            <person name="Goode T."/>
            <person name="Graham J."/>
            <person name="Grandbois E."/>
            <person name="Grewal S."/>
            <person name="Gyaltsen K."/>
            <person name="Hafez N."/>
            <person name="Hagos B."/>
            <person name="Hall J."/>
            <person name="Henson C."/>
            <person name="Hollinger A."/>
            <person name="Honan T."/>
            <person name="Huard M.D."/>
            <person name="Hughes L."/>
            <person name="Hurhula B."/>
            <person name="Husby M.E."/>
            <person name="Kamat A."/>
            <person name="Kanga B."/>
            <person name="Kashin S."/>
            <person name="Khazanovich D."/>
            <person name="Kisner P."/>
            <person name="Lance K."/>
            <person name="Lara M."/>
            <person name="Lee W."/>
            <person name="Lennon N."/>
            <person name="Letendre F."/>
            <person name="LeVine R."/>
            <person name="Lipovsky A."/>
            <person name="Liu X."/>
            <person name="Liu J."/>
            <person name="Liu S."/>
            <person name="Lokyitsang T."/>
            <person name="Lokyitsang Y."/>
            <person name="Lubonja R."/>
            <person name="Lui A."/>
            <person name="MacDonald P."/>
            <person name="Magnisalis V."/>
            <person name="Maru K."/>
            <person name="Matthews C."/>
            <person name="McCusker W."/>
            <person name="McDonough S."/>
            <person name="Mehta T."/>
            <person name="Meldrim J."/>
            <person name="Meneus L."/>
            <person name="Mihai O."/>
            <person name="Mihalev A."/>
            <person name="Mihova T."/>
            <person name="Mittelman R."/>
            <person name="Mlenga V."/>
            <person name="Montmayeur A."/>
            <person name="Mulrain L."/>
            <person name="Navidi A."/>
            <person name="Naylor J."/>
            <person name="Negash T."/>
            <person name="Nguyen T."/>
            <person name="Nguyen N."/>
            <person name="Nicol R."/>
            <person name="Norbu C."/>
            <person name="Norbu N."/>
            <person name="Novod N."/>
            <person name="O'Neill B."/>
            <person name="Osman S."/>
            <person name="Markiewicz E."/>
            <person name="Oyono O.L."/>
            <person name="Patti C."/>
            <person name="Phunkhang P."/>
            <person name="Pierre F."/>
            <person name="Priest M."/>
            <person name="Raghuraman S."/>
            <person name="Rege F."/>
            <person name="Reyes R."/>
            <person name="Rise C."/>
            <person name="Rogov P."/>
            <person name="Ross K."/>
            <person name="Ryan E."/>
            <person name="Settipalli S."/>
            <person name="Shea T."/>
            <person name="Sherpa N."/>
            <person name="Shi L."/>
            <person name="Shih D."/>
            <person name="Sparrow T."/>
            <person name="Spaulding J."/>
            <person name="Stalker J."/>
            <person name="Stange-Thomann N."/>
            <person name="Stavropoulos S."/>
            <person name="Stone C."/>
            <person name="Strader C."/>
            <person name="Tesfaye S."/>
            <person name="Thomson T."/>
            <person name="Thoulutsang Y."/>
            <person name="Thoulutsang D."/>
            <person name="Topham K."/>
            <person name="Topping I."/>
            <person name="Tsamla T."/>
            <person name="Vassiliev H."/>
            <person name="Vo A."/>
            <person name="Wangchuk T."/>
            <person name="Wangdi T."/>
            <person name="Weiand M."/>
            <person name="Wilkinson J."/>
            <person name="Wilson A."/>
            <person name="Yadav S."/>
            <person name="Young G."/>
            <person name="Yu Q."/>
            <person name="Zembek L."/>
            <person name="Zhong D."/>
            <person name="Zimmer A."/>
            <person name="Zwirko Z."/>
            <person name="Jaffe D.B."/>
            <person name="Alvarez P."/>
            <person name="Brockman W."/>
            <person name="Butler J."/>
            <person name="Chin C."/>
            <person name="Gnerre S."/>
            <person name="Grabherr M."/>
            <person name="Kleber M."/>
            <person name="Mauceli E."/>
            <person name="MacCallum I."/>
        </authorList>
    </citation>
    <scope>NUCLEOTIDE SEQUENCE [LARGE SCALE GENOMIC DNA]</scope>
    <source>
        <strain evidence="3">Tucson 14024-0371.13</strain>
    </source>
</reference>
<keyword evidence="1" id="KW-0472">Membrane</keyword>
<protein>
    <submittedName>
        <fullName evidence="2">Uncharacterized protein</fullName>
    </submittedName>
</protein>
<name>B3MMR3_DROAN</name>
<accession>B3MMR3</accession>
<proteinExistence type="predicted"/>
<dbReference type="OrthoDB" id="2985014at2759"/>
<feature type="transmembrane region" description="Helical" evidence="1">
    <location>
        <begin position="56"/>
        <end position="80"/>
    </location>
</feature>
<gene>
    <name evidence="2" type="primary">Dana\GF15599</name>
    <name evidence="2" type="synonym">dana_GLEANR_16364</name>
    <name evidence="2" type="ORF">GF15599</name>
</gene>
<dbReference type="EMBL" id="CH902620">
    <property type="protein sequence ID" value="EDV31954.2"/>
    <property type="molecule type" value="Genomic_DNA"/>
</dbReference>
<organism evidence="2 3">
    <name type="scientific">Drosophila ananassae</name>
    <name type="common">Fruit fly</name>
    <dbReference type="NCBI Taxonomy" id="7217"/>
    <lineage>
        <taxon>Eukaryota</taxon>
        <taxon>Metazoa</taxon>
        <taxon>Ecdysozoa</taxon>
        <taxon>Arthropoda</taxon>
        <taxon>Hexapoda</taxon>
        <taxon>Insecta</taxon>
        <taxon>Pterygota</taxon>
        <taxon>Neoptera</taxon>
        <taxon>Endopterygota</taxon>
        <taxon>Diptera</taxon>
        <taxon>Brachycera</taxon>
        <taxon>Muscomorpha</taxon>
        <taxon>Ephydroidea</taxon>
        <taxon>Drosophilidae</taxon>
        <taxon>Drosophila</taxon>
        <taxon>Sophophora</taxon>
    </lineage>
</organism>
<sequence>MHYSGSSWLVSSWVSGRLGPGNQCGKLGVGWWSGGHHHGQPSVGCVSSEESPCGHWFSDLCFPLLHLAVVASLGPAIFMVGASYAGCDRVLVVVIFTIFMGLISI</sequence>
<keyword evidence="1" id="KW-0812">Transmembrane</keyword>
<keyword evidence="1" id="KW-1133">Transmembrane helix</keyword>
<dbReference type="AlphaFoldDB" id="B3MMR3"/>
<evidence type="ECO:0000313" key="3">
    <source>
        <dbReference type="Proteomes" id="UP000007801"/>
    </source>
</evidence>
<keyword evidence="3" id="KW-1185">Reference proteome</keyword>